<gene>
    <name evidence="6" type="ORF">AT03_05785</name>
</gene>
<dbReference type="PANTHER" id="PTHR30126:SF94">
    <property type="entry name" value="LYSR FAMILY TRANSCRIPTIONAL REGULATOR"/>
    <property type="match status" value="1"/>
</dbReference>
<keyword evidence="4" id="KW-0804">Transcription</keyword>
<dbReference type="PANTHER" id="PTHR30126">
    <property type="entry name" value="HTH-TYPE TRANSCRIPTIONAL REGULATOR"/>
    <property type="match status" value="1"/>
</dbReference>
<keyword evidence="7" id="KW-1185">Reference proteome</keyword>
<dbReference type="InterPro" id="IPR036390">
    <property type="entry name" value="WH_DNA-bd_sf"/>
</dbReference>
<dbReference type="PATRIC" id="fig|1453496.5.peg.1156"/>
<protein>
    <submittedName>
        <fullName evidence="6">LysR family transcriptional regulator</fullName>
    </submittedName>
</protein>
<evidence type="ECO:0000256" key="1">
    <source>
        <dbReference type="ARBA" id="ARBA00009437"/>
    </source>
</evidence>
<dbReference type="KEGG" id="hav:AT03_05785"/>
<dbReference type="HOGENOM" id="CLU_039613_6_1_6"/>
<dbReference type="AlphaFoldDB" id="A0A097QZM3"/>
<dbReference type="Proteomes" id="UP000029986">
    <property type="component" value="Chromosome"/>
</dbReference>
<dbReference type="PRINTS" id="PR00039">
    <property type="entry name" value="HTHLYSR"/>
</dbReference>
<evidence type="ECO:0000256" key="2">
    <source>
        <dbReference type="ARBA" id="ARBA00023015"/>
    </source>
</evidence>
<dbReference type="Gene3D" id="3.40.190.290">
    <property type="match status" value="1"/>
</dbReference>
<dbReference type="PROSITE" id="PS50931">
    <property type="entry name" value="HTH_LYSR"/>
    <property type="match status" value="1"/>
</dbReference>
<feature type="domain" description="HTH lysR-type" evidence="5">
    <location>
        <begin position="3"/>
        <end position="60"/>
    </location>
</feature>
<dbReference type="SUPFAM" id="SSF53850">
    <property type="entry name" value="Periplasmic binding protein-like II"/>
    <property type="match status" value="1"/>
</dbReference>
<evidence type="ECO:0000256" key="3">
    <source>
        <dbReference type="ARBA" id="ARBA00023125"/>
    </source>
</evidence>
<dbReference type="eggNOG" id="COG0583">
    <property type="taxonomic scope" value="Bacteria"/>
</dbReference>
<accession>A0A097QZM3</accession>
<evidence type="ECO:0000259" key="5">
    <source>
        <dbReference type="PROSITE" id="PS50931"/>
    </source>
</evidence>
<evidence type="ECO:0000313" key="6">
    <source>
        <dbReference type="EMBL" id="AIU71944.1"/>
    </source>
</evidence>
<sequence>MNITFKQLSVFVAIVRSGSMTLAAETLFMTKGAISQTLAELESQLGVRLFDRQHARLYINHEGQKLLPVADELLSRMQGVEQLFGENSQDTQLKVGCTKTIGSYLLPDMLKGFKEHQGWLPQCTIANTQKISTMVSHFEIDVALLEGPASEPNLICEPWLEDEMVIIAGKNHPLAKQETVSYQVLSQERWLLREQGSSSRAFFDNQLALHLSNPQIALSLNAFDAILSCVAHHLGITFISKRMLHSSFYTGHFVQLHTEQRFMRKFTLCYHKSKFISPTLASWLSFSRSWPHS</sequence>
<dbReference type="InterPro" id="IPR036388">
    <property type="entry name" value="WH-like_DNA-bd_sf"/>
</dbReference>
<evidence type="ECO:0000313" key="7">
    <source>
        <dbReference type="Proteomes" id="UP000029986"/>
    </source>
</evidence>
<dbReference type="OrthoDB" id="9808620at2"/>
<keyword evidence="2" id="KW-0805">Transcription regulation</keyword>
<dbReference type="GO" id="GO:0000976">
    <property type="term" value="F:transcription cis-regulatory region binding"/>
    <property type="evidence" value="ECO:0007669"/>
    <property type="project" value="TreeGrafter"/>
</dbReference>
<dbReference type="GO" id="GO:0003700">
    <property type="term" value="F:DNA-binding transcription factor activity"/>
    <property type="evidence" value="ECO:0007669"/>
    <property type="project" value="InterPro"/>
</dbReference>
<comment type="similarity">
    <text evidence="1">Belongs to the LysR transcriptional regulatory family.</text>
</comment>
<proteinExistence type="inferred from homology"/>
<organism evidence="6 7">
    <name type="scientific">Hafnia alvei FB1</name>
    <dbReference type="NCBI Taxonomy" id="1453496"/>
    <lineage>
        <taxon>Bacteria</taxon>
        <taxon>Pseudomonadati</taxon>
        <taxon>Pseudomonadota</taxon>
        <taxon>Gammaproteobacteria</taxon>
        <taxon>Enterobacterales</taxon>
        <taxon>Hafniaceae</taxon>
        <taxon>Hafnia</taxon>
    </lineage>
</organism>
<reference evidence="6 7" key="1">
    <citation type="journal article" date="2014" name="Gut Pathog.">
        <title>Gene clusters of Hafnia alvei strain FB1 important in survival and pathogenesis: a draft genome perspective.</title>
        <authorList>
            <person name="Tan J.Y."/>
            <person name="Yin W.F."/>
            <person name="Chan K.G."/>
        </authorList>
    </citation>
    <scope>NUCLEOTIDE SEQUENCE [LARGE SCALE GENOMIC DNA]</scope>
    <source>
        <strain evidence="6 7">FB1</strain>
    </source>
</reference>
<dbReference type="EMBL" id="CP009706">
    <property type="protein sequence ID" value="AIU71944.1"/>
    <property type="molecule type" value="Genomic_DNA"/>
</dbReference>
<dbReference type="InterPro" id="IPR005119">
    <property type="entry name" value="LysR_subst-bd"/>
</dbReference>
<dbReference type="InterPro" id="IPR000847">
    <property type="entry name" value="LysR_HTH_N"/>
</dbReference>
<dbReference type="RefSeq" id="WP_025800506.1">
    <property type="nucleotide sequence ID" value="NZ_CP009706.1"/>
</dbReference>
<dbReference type="Pfam" id="PF03466">
    <property type="entry name" value="LysR_substrate"/>
    <property type="match status" value="1"/>
</dbReference>
<evidence type="ECO:0000256" key="4">
    <source>
        <dbReference type="ARBA" id="ARBA00023163"/>
    </source>
</evidence>
<name>A0A097QZM3_HAFAL</name>
<dbReference type="FunFam" id="1.10.10.10:FF:000001">
    <property type="entry name" value="LysR family transcriptional regulator"/>
    <property type="match status" value="1"/>
</dbReference>
<dbReference type="Gene3D" id="1.10.10.10">
    <property type="entry name" value="Winged helix-like DNA-binding domain superfamily/Winged helix DNA-binding domain"/>
    <property type="match status" value="1"/>
</dbReference>
<dbReference type="Pfam" id="PF00126">
    <property type="entry name" value="HTH_1"/>
    <property type="match status" value="1"/>
</dbReference>
<keyword evidence="3" id="KW-0238">DNA-binding</keyword>
<dbReference type="SUPFAM" id="SSF46785">
    <property type="entry name" value="Winged helix' DNA-binding domain"/>
    <property type="match status" value="1"/>
</dbReference>